<dbReference type="InterPro" id="IPR013780">
    <property type="entry name" value="Glyco_hydro_b"/>
</dbReference>
<keyword evidence="4" id="KW-0472">Membrane</keyword>
<dbReference type="Pfam" id="PF01055">
    <property type="entry name" value="Glyco_hydro_31_2nd"/>
    <property type="match status" value="2"/>
</dbReference>
<dbReference type="GO" id="GO:0004553">
    <property type="term" value="F:hydrolase activity, hydrolyzing O-glycosyl compounds"/>
    <property type="evidence" value="ECO:0007669"/>
    <property type="project" value="InterPro"/>
</dbReference>
<evidence type="ECO:0008006" key="9">
    <source>
        <dbReference type="Google" id="ProtNLM"/>
    </source>
</evidence>
<dbReference type="InterPro" id="IPR050985">
    <property type="entry name" value="Alpha-glycosidase_related"/>
</dbReference>
<sequence>MSNRRYKYGKIKPAENDVIADCPSLDGIYLDEDEESKFMEEEMDEIRAMAEREETPGKQKRSEGLGRRNSISLPNLDEIKVFPQIQVEDYDKSKETIDSEATEDDPEFQNICGYNRSVRRKSVLSPVTPVKMQKGPGDDIEAANHSPANSITSVNSLASLLREKIQGLPQTLRRKKTPEYKTKIFVALLFIAIVILIVSAYFLYQQKILAKAYFEKIKLNKVKRVMKIYNNEGVPIVHALLGTTINYDKVLPCLPVDQRNDGSICLEWMDRARLYLNFIQLDTDVKCYTLQWTALSDSIAPTDCFDMTNNHWYGGGQTAESAWPLEKSEHDFQPFITGRTETHGWGNVLKRYFINSKGVAIIIDNKTPLYVSISNSKKQFCIRAQYDDFAFVNRFTPTPQLNYSMCTSYNMSDLHEKLSEHTLWDGLKKDDTLIIDSLLMEPVWEITSENKNYLTEETIYNFTDDITNSVLKQGHVLINEFWQNQVGDFELDVNRFPTLEKTMEMLKRRGFRVVFTIQPFISTESFNFAEAVRKRLLISERFSDRSIPALTRYKTLQSAGVLDITNERTVRWLIDKLKKVMDKYKFDAFYLDMGIAYNMPHYYQCEKALLNPDQYKTLFTNSLQGSIPLFGVNSAIQRPKAPSFVVLPEFESSWEGLGRVIPTILTYGIIGYPFLMPGAVGGDYDSPDTTANGNGNKMLPDPELYTRWLQLAAFLPVVRYHNLPSVYGDKNISDMAISLAITRQTKVTPRLKRFARVSLNLGLPIIRPLWMLDSEDPSCHTVMDEFSIGDELIVAPILQAGRRQREVYLPAGVWKDGIDGSLRKGNRWLHDYRVEENEIAYFERMPDDTRF</sequence>
<dbReference type="SUPFAM" id="SSF51445">
    <property type="entry name" value="(Trans)glycosidases"/>
    <property type="match status" value="1"/>
</dbReference>
<dbReference type="Gene3D" id="2.60.40.1180">
    <property type="entry name" value="Golgi alpha-mannosidase II"/>
    <property type="match status" value="1"/>
</dbReference>
<dbReference type="PANTHER" id="PTHR43053">
    <property type="entry name" value="GLYCOSIDASE FAMILY 31"/>
    <property type="match status" value="1"/>
</dbReference>
<feature type="transmembrane region" description="Helical" evidence="4">
    <location>
        <begin position="184"/>
        <end position="204"/>
    </location>
</feature>
<dbReference type="InterPro" id="IPR017853">
    <property type="entry name" value="GH"/>
</dbReference>
<dbReference type="Proteomes" id="UP000410492">
    <property type="component" value="Unassembled WGS sequence"/>
</dbReference>
<dbReference type="InterPro" id="IPR000322">
    <property type="entry name" value="Glyco_hydro_31_TIM"/>
</dbReference>
<evidence type="ECO:0000313" key="8">
    <source>
        <dbReference type="Proteomes" id="UP000410492"/>
    </source>
</evidence>
<evidence type="ECO:0000256" key="1">
    <source>
        <dbReference type="ARBA" id="ARBA00007806"/>
    </source>
</evidence>
<feature type="domain" description="Glycoside hydrolase family 31 TIM barrel" evidence="5">
    <location>
        <begin position="651"/>
        <end position="723"/>
    </location>
</feature>
<dbReference type="InterPro" id="IPR048395">
    <property type="entry name" value="Glyco_hydro_31_C"/>
</dbReference>
<dbReference type="GO" id="GO:0005975">
    <property type="term" value="P:carbohydrate metabolic process"/>
    <property type="evidence" value="ECO:0007669"/>
    <property type="project" value="InterPro"/>
</dbReference>
<feature type="compositionally biased region" description="Basic and acidic residues" evidence="3">
    <location>
        <begin position="47"/>
        <end position="66"/>
    </location>
</feature>
<dbReference type="PANTHER" id="PTHR43053:SF6">
    <property type="entry name" value="SITS-BINDING PROTEIN"/>
    <property type="match status" value="1"/>
</dbReference>
<feature type="domain" description="Glycoside hydrolase family 31 TIM barrel" evidence="5">
    <location>
        <begin position="452"/>
        <end position="607"/>
    </location>
</feature>
<evidence type="ECO:0000256" key="3">
    <source>
        <dbReference type="SAM" id="MobiDB-lite"/>
    </source>
</evidence>
<dbReference type="CDD" id="cd06592">
    <property type="entry name" value="GH31_NET37"/>
    <property type="match status" value="1"/>
</dbReference>
<accession>A0A653C4M6</accession>
<evidence type="ECO:0000313" key="7">
    <source>
        <dbReference type="EMBL" id="VEN42877.1"/>
    </source>
</evidence>
<keyword evidence="2" id="KW-0378">Hydrolase</keyword>
<organism evidence="7 8">
    <name type="scientific">Callosobruchus maculatus</name>
    <name type="common">Southern cowpea weevil</name>
    <name type="synonym">Pulse bruchid</name>
    <dbReference type="NCBI Taxonomy" id="64391"/>
    <lineage>
        <taxon>Eukaryota</taxon>
        <taxon>Metazoa</taxon>
        <taxon>Ecdysozoa</taxon>
        <taxon>Arthropoda</taxon>
        <taxon>Hexapoda</taxon>
        <taxon>Insecta</taxon>
        <taxon>Pterygota</taxon>
        <taxon>Neoptera</taxon>
        <taxon>Endopterygota</taxon>
        <taxon>Coleoptera</taxon>
        <taxon>Polyphaga</taxon>
        <taxon>Cucujiformia</taxon>
        <taxon>Chrysomeloidea</taxon>
        <taxon>Chrysomelidae</taxon>
        <taxon>Bruchinae</taxon>
        <taxon>Bruchini</taxon>
        <taxon>Callosobruchus</taxon>
    </lineage>
</organism>
<proteinExistence type="inferred from homology"/>
<keyword evidence="4" id="KW-1133">Transmembrane helix</keyword>
<dbReference type="SUPFAM" id="SSF51011">
    <property type="entry name" value="Glycosyl hydrolase domain"/>
    <property type="match status" value="1"/>
</dbReference>
<dbReference type="OrthoDB" id="10070917at2759"/>
<dbReference type="AlphaFoldDB" id="A0A653C4M6"/>
<keyword evidence="4" id="KW-0812">Transmembrane</keyword>
<keyword evidence="8" id="KW-1185">Reference proteome</keyword>
<dbReference type="EMBL" id="CAACVG010006971">
    <property type="protein sequence ID" value="VEN42877.1"/>
    <property type="molecule type" value="Genomic_DNA"/>
</dbReference>
<dbReference type="Gene3D" id="3.20.20.80">
    <property type="entry name" value="Glycosidases"/>
    <property type="match status" value="1"/>
</dbReference>
<reference evidence="7 8" key="1">
    <citation type="submission" date="2019-01" db="EMBL/GenBank/DDBJ databases">
        <authorList>
            <person name="Sayadi A."/>
        </authorList>
    </citation>
    <scope>NUCLEOTIDE SEQUENCE [LARGE SCALE GENOMIC DNA]</scope>
</reference>
<protein>
    <recommendedName>
        <fullName evidence="9">Glycoside hydrolase family 31 N-terminal domain-containing protein</fullName>
    </recommendedName>
</protein>
<evidence type="ECO:0000256" key="2">
    <source>
        <dbReference type="RuleBase" id="RU361185"/>
    </source>
</evidence>
<name>A0A653C4M6_CALMS</name>
<gene>
    <name evidence="7" type="ORF">CALMAC_LOCUS6214</name>
</gene>
<evidence type="ECO:0000259" key="5">
    <source>
        <dbReference type="Pfam" id="PF01055"/>
    </source>
</evidence>
<dbReference type="Pfam" id="PF21365">
    <property type="entry name" value="Glyco_hydro_31_3rd"/>
    <property type="match status" value="1"/>
</dbReference>
<feature type="region of interest" description="Disordered" evidence="3">
    <location>
        <begin position="47"/>
        <end position="70"/>
    </location>
</feature>
<feature type="domain" description="Glycosyl hydrolase family 31 C-terminal" evidence="6">
    <location>
        <begin position="762"/>
        <end position="842"/>
    </location>
</feature>
<evidence type="ECO:0000259" key="6">
    <source>
        <dbReference type="Pfam" id="PF21365"/>
    </source>
</evidence>
<keyword evidence="2" id="KW-0326">Glycosidase</keyword>
<evidence type="ECO:0000256" key="4">
    <source>
        <dbReference type="SAM" id="Phobius"/>
    </source>
</evidence>
<comment type="similarity">
    <text evidence="1 2">Belongs to the glycosyl hydrolase 31 family.</text>
</comment>